<dbReference type="RefSeq" id="WP_147063548.1">
    <property type="nucleotide sequence ID" value="NZ_BAABDN010000001.1"/>
</dbReference>
<dbReference type="EMBL" id="BKBA01000004">
    <property type="protein sequence ID" value="GEQ13363.1"/>
    <property type="molecule type" value="Genomic_DNA"/>
</dbReference>
<feature type="transmembrane region" description="Helical" evidence="6">
    <location>
        <begin position="30"/>
        <end position="55"/>
    </location>
</feature>
<dbReference type="Proteomes" id="UP000321793">
    <property type="component" value="Unassembled WGS sequence"/>
</dbReference>
<evidence type="ECO:0000256" key="4">
    <source>
        <dbReference type="ARBA" id="ARBA00022989"/>
    </source>
</evidence>
<proteinExistence type="predicted"/>
<gene>
    <name evidence="7" type="ORF">KLO01_14100</name>
</gene>
<keyword evidence="8" id="KW-1185">Reference proteome</keyword>
<dbReference type="Pfam" id="PF02653">
    <property type="entry name" value="BPD_transp_2"/>
    <property type="match status" value="1"/>
</dbReference>
<keyword evidence="5 6" id="KW-0472">Membrane</keyword>
<protein>
    <submittedName>
        <fullName evidence="7">ABC transporter permease</fullName>
    </submittedName>
</protein>
<feature type="transmembrane region" description="Helical" evidence="6">
    <location>
        <begin position="340"/>
        <end position="359"/>
    </location>
</feature>
<evidence type="ECO:0000256" key="6">
    <source>
        <dbReference type="SAM" id="Phobius"/>
    </source>
</evidence>
<dbReference type="OrthoDB" id="45037at2"/>
<keyword evidence="4 6" id="KW-1133">Transmembrane helix</keyword>
<evidence type="ECO:0000256" key="1">
    <source>
        <dbReference type="ARBA" id="ARBA00004651"/>
    </source>
</evidence>
<evidence type="ECO:0000256" key="5">
    <source>
        <dbReference type="ARBA" id="ARBA00023136"/>
    </source>
</evidence>
<evidence type="ECO:0000256" key="2">
    <source>
        <dbReference type="ARBA" id="ARBA00022475"/>
    </source>
</evidence>
<feature type="transmembrane region" description="Helical" evidence="6">
    <location>
        <begin position="168"/>
        <end position="186"/>
    </location>
</feature>
<evidence type="ECO:0000313" key="8">
    <source>
        <dbReference type="Proteomes" id="UP000321793"/>
    </source>
</evidence>
<dbReference type="GO" id="GO:0022857">
    <property type="term" value="F:transmembrane transporter activity"/>
    <property type="evidence" value="ECO:0007669"/>
    <property type="project" value="InterPro"/>
</dbReference>
<comment type="caution">
    <text evidence="7">The sequence shown here is derived from an EMBL/GenBank/DDBJ whole genome shotgun (WGS) entry which is preliminary data.</text>
</comment>
<dbReference type="PANTHER" id="PTHR47089">
    <property type="entry name" value="ABC TRANSPORTER, PERMEASE PROTEIN"/>
    <property type="match status" value="1"/>
</dbReference>
<reference evidence="7 8" key="1">
    <citation type="submission" date="2019-07" db="EMBL/GenBank/DDBJ databases">
        <title>Whole genome shotgun sequence of Knoellia locipacati NBRC 109775.</title>
        <authorList>
            <person name="Hosoyama A."/>
            <person name="Uohara A."/>
            <person name="Ohji S."/>
            <person name="Ichikawa N."/>
        </authorList>
    </citation>
    <scope>NUCLEOTIDE SEQUENCE [LARGE SCALE GENOMIC DNA]</scope>
    <source>
        <strain evidence="7 8">NBRC 109775</strain>
    </source>
</reference>
<dbReference type="GO" id="GO:0005886">
    <property type="term" value="C:plasma membrane"/>
    <property type="evidence" value="ECO:0007669"/>
    <property type="project" value="UniProtKB-SubCell"/>
</dbReference>
<keyword evidence="3 6" id="KW-0812">Transmembrane</keyword>
<sequence>MSTDVTQAPEATDVTDVAAAPPLAQRARSLAFAAIPYAVAVLAAFVVVAVLITVLGHDPVAAFRAVLTNSFRNQTGMVQTLHKWAPLTLLALAFAIPLGAGRFNIGGEGQMILGTVGAAAVGITMSDLPMVILLPLVLVVGTLAGAVWSAISAWLMESFKINEILSTVLLNFVSFEVLDYVASVVWSDPGAGGAVTLPIGEGAVLPGIGRPPMHTGVLLVLLVSVVAAVMAKRSVAGFELRAVGLNERASKLHGIRTGRVAVTSMIVAGALAGLAGAIEVAGVHQRTLEGIQSNFLLLGIIIGLIARGSLTAVPFVAFGIAVLEVGAGSMQRVSGAPVEIVLILEGLILLFLLMSDVATERWRRARQARASRAKSQLTKGAVA</sequence>
<feature type="transmembrane region" description="Helical" evidence="6">
    <location>
        <begin position="84"/>
        <end position="103"/>
    </location>
</feature>
<dbReference type="CDD" id="cd06580">
    <property type="entry name" value="TM_PBP1_transp_TpRbsC_like"/>
    <property type="match status" value="1"/>
</dbReference>
<accession>A0A512SZM7</accession>
<evidence type="ECO:0000256" key="3">
    <source>
        <dbReference type="ARBA" id="ARBA00022692"/>
    </source>
</evidence>
<dbReference type="AlphaFoldDB" id="A0A512SZM7"/>
<name>A0A512SZM7_9MICO</name>
<comment type="subcellular location">
    <subcellularLocation>
        <location evidence="1">Cell membrane</location>
        <topology evidence="1">Multi-pass membrane protein</topology>
    </subcellularLocation>
</comment>
<feature type="transmembrane region" description="Helical" evidence="6">
    <location>
        <begin position="295"/>
        <end position="320"/>
    </location>
</feature>
<keyword evidence="2" id="KW-1003">Cell membrane</keyword>
<dbReference type="PANTHER" id="PTHR47089:SF1">
    <property type="entry name" value="GUANOSINE ABC TRANSPORTER PERMEASE PROTEIN NUPP"/>
    <property type="match status" value="1"/>
</dbReference>
<evidence type="ECO:0000313" key="7">
    <source>
        <dbReference type="EMBL" id="GEQ13363.1"/>
    </source>
</evidence>
<dbReference type="InterPro" id="IPR001851">
    <property type="entry name" value="ABC_transp_permease"/>
</dbReference>
<organism evidence="7 8">
    <name type="scientific">Knoellia locipacati</name>
    <dbReference type="NCBI Taxonomy" id="882824"/>
    <lineage>
        <taxon>Bacteria</taxon>
        <taxon>Bacillati</taxon>
        <taxon>Actinomycetota</taxon>
        <taxon>Actinomycetes</taxon>
        <taxon>Micrococcales</taxon>
        <taxon>Intrasporangiaceae</taxon>
        <taxon>Knoellia</taxon>
    </lineage>
</organism>
<feature type="transmembrane region" description="Helical" evidence="6">
    <location>
        <begin position="132"/>
        <end position="156"/>
    </location>
</feature>